<dbReference type="SUPFAM" id="SSF103084">
    <property type="entry name" value="Holliday junction resolvase RusA"/>
    <property type="match status" value="1"/>
</dbReference>
<name>A0A9D2WS97_9FIRM</name>
<reference evidence="1" key="1">
    <citation type="submission" date="2016-02" db="EMBL/GenBank/DDBJ databases">
        <title>Draft Genome Sequence of Sporotomaculum syntrophicum Strain FB, a Syntrophic Benzoate Degrader.</title>
        <authorList>
            <person name="Nobu M.K."/>
            <person name="Narihiro T."/>
            <person name="Qiu Y.-L."/>
            <person name="Ohashi A."/>
            <person name="Liu W.-T."/>
            <person name="Yuji S."/>
        </authorList>
    </citation>
    <scope>NUCLEOTIDE SEQUENCE</scope>
    <source>
        <strain evidence="1">FB</strain>
    </source>
</reference>
<dbReference type="Proteomes" id="UP000798488">
    <property type="component" value="Unassembled WGS sequence"/>
</dbReference>
<dbReference type="AlphaFoldDB" id="A0A9D2WS97"/>
<evidence type="ECO:0000313" key="1">
    <source>
        <dbReference type="EMBL" id="KAF1086163.1"/>
    </source>
</evidence>
<dbReference type="OrthoDB" id="5114842at2"/>
<accession>A0A9D2WS97</accession>
<dbReference type="GO" id="GO:0000287">
    <property type="term" value="F:magnesium ion binding"/>
    <property type="evidence" value="ECO:0007669"/>
    <property type="project" value="InterPro"/>
</dbReference>
<dbReference type="InterPro" id="IPR036614">
    <property type="entry name" value="RusA-like_sf"/>
</dbReference>
<sequence>MVSFVIPGRPVPKQRPRAGKNGRIYTPKKSRDYEKTVGWAGKQVFKYPYNGPVSLQVKVYLTDSRSQGDLDNYIKSIQDGLNNIAWRDDRQVVRLKAGLYVRPGAKERVEVMIQRL</sequence>
<dbReference type="Gene3D" id="3.30.1330.70">
    <property type="entry name" value="Holliday junction resolvase RusA"/>
    <property type="match status" value="1"/>
</dbReference>
<dbReference type="GO" id="GO:0006310">
    <property type="term" value="P:DNA recombination"/>
    <property type="evidence" value="ECO:0007669"/>
    <property type="project" value="InterPro"/>
</dbReference>
<proteinExistence type="predicted"/>
<gene>
    <name evidence="1" type="ORF">SPSYN_00904</name>
</gene>
<dbReference type="InterPro" id="IPR008822">
    <property type="entry name" value="Endonuclease_RusA-like"/>
</dbReference>
<dbReference type="RefSeq" id="WP_161821291.1">
    <property type="nucleotide sequence ID" value="NZ_LSRS01000002.1"/>
</dbReference>
<keyword evidence="2" id="KW-1185">Reference proteome</keyword>
<organism evidence="1 2">
    <name type="scientific">Sporotomaculum syntrophicum</name>
    <dbReference type="NCBI Taxonomy" id="182264"/>
    <lineage>
        <taxon>Bacteria</taxon>
        <taxon>Bacillati</taxon>
        <taxon>Bacillota</taxon>
        <taxon>Clostridia</taxon>
        <taxon>Eubacteriales</taxon>
        <taxon>Desulfallaceae</taxon>
        <taxon>Sporotomaculum</taxon>
    </lineage>
</organism>
<dbReference type="GO" id="GO:0006281">
    <property type="term" value="P:DNA repair"/>
    <property type="evidence" value="ECO:0007669"/>
    <property type="project" value="InterPro"/>
</dbReference>
<dbReference type="Pfam" id="PF05866">
    <property type="entry name" value="RusA"/>
    <property type="match status" value="1"/>
</dbReference>
<protein>
    <submittedName>
        <fullName evidence="1">Endodeoxyribonuclease RusA</fullName>
    </submittedName>
</protein>
<evidence type="ECO:0000313" key="2">
    <source>
        <dbReference type="Proteomes" id="UP000798488"/>
    </source>
</evidence>
<dbReference type="EMBL" id="LSRS01000002">
    <property type="protein sequence ID" value="KAF1086163.1"/>
    <property type="molecule type" value="Genomic_DNA"/>
</dbReference>
<comment type="caution">
    <text evidence="1">The sequence shown here is derived from an EMBL/GenBank/DDBJ whole genome shotgun (WGS) entry which is preliminary data.</text>
</comment>